<accession>J9DBE9</accession>
<dbReference type="AlphaFoldDB" id="J9DBE9"/>
<proteinExistence type="predicted"/>
<name>J9DBE9_9ZZZZ</name>
<feature type="non-terminal residue" evidence="1">
    <location>
        <position position="25"/>
    </location>
</feature>
<sequence>MEAPVFSFEKLQVWQRARELNHKVF</sequence>
<protein>
    <submittedName>
        <fullName evidence="1">Uncharacterized protein</fullName>
    </submittedName>
</protein>
<organism evidence="1">
    <name type="scientific">gut metagenome</name>
    <dbReference type="NCBI Taxonomy" id="749906"/>
    <lineage>
        <taxon>unclassified sequences</taxon>
        <taxon>metagenomes</taxon>
        <taxon>organismal metagenomes</taxon>
    </lineage>
</organism>
<dbReference type="EMBL" id="AMCI01000225">
    <property type="protein sequence ID" value="EJX10231.1"/>
    <property type="molecule type" value="Genomic_DNA"/>
</dbReference>
<gene>
    <name evidence="1" type="ORF">EVA_01655</name>
</gene>
<comment type="caution">
    <text evidence="1">The sequence shown here is derived from an EMBL/GenBank/DDBJ whole genome shotgun (WGS) entry which is preliminary data.</text>
</comment>
<reference evidence="1" key="1">
    <citation type="journal article" date="2012" name="PLoS ONE">
        <title>Gene sets for utilization of primary and secondary nutrition supplies in the distal gut of endangered iberian lynx.</title>
        <authorList>
            <person name="Alcaide M."/>
            <person name="Messina E."/>
            <person name="Richter M."/>
            <person name="Bargiela R."/>
            <person name="Peplies J."/>
            <person name="Huws S.A."/>
            <person name="Newbold C.J."/>
            <person name="Golyshin P.N."/>
            <person name="Simon M.A."/>
            <person name="Lopez G."/>
            <person name="Yakimov M.M."/>
            <person name="Ferrer M."/>
        </authorList>
    </citation>
    <scope>NUCLEOTIDE SEQUENCE</scope>
</reference>
<evidence type="ECO:0000313" key="1">
    <source>
        <dbReference type="EMBL" id="EJX10231.1"/>
    </source>
</evidence>